<feature type="transmembrane region" description="Helical" evidence="8">
    <location>
        <begin position="128"/>
        <end position="150"/>
    </location>
</feature>
<keyword evidence="4 8" id="KW-0812">Transmembrane</keyword>
<evidence type="ECO:0000256" key="8">
    <source>
        <dbReference type="SAM" id="Phobius"/>
    </source>
</evidence>
<accession>A0A103XS02</accession>
<dbReference type="AlphaFoldDB" id="A0A103XS02"/>
<evidence type="ECO:0000256" key="7">
    <source>
        <dbReference type="SAM" id="MobiDB-lite"/>
    </source>
</evidence>
<feature type="transmembrane region" description="Helical" evidence="8">
    <location>
        <begin position="382"/>
        <end position="403"/>
    </location>
</feature>
<dbReference type="Proteomes" id="UP000243975">
    <property type="component" value="Unassembled WGS sequence"/>
</dbReference>
<dbReference type="InterPro" id="IPR045035">
    <property type="entry name" value="YSL-like"/>
</dbReference>
<proteinExistence type="inferred from homology"/>
<dbReference type="PANTHER" id="PTHR31645:SF70">
    <property type="entry name" value="OLIGOPEPTIDE TRANSPORTER, OPT SUPERFAMILY"/>
    <property type="match status" value="1"/>
</dbReference>
<feature type="transmembrane region" description="Helical" evidence="8">
    <location>
        <begin position="357"/>
        <end position="376"/>
    </location>
</feature>
<comment type="similarity">
    <text evidence="2">Belongs to the YSL (TC 2.A.67.2) family.</text>
</comment>
<keyword evidence="6 8" id="KW-0472">Membrane</keyword>
<feature type="region of interest" description="Disordered" evidence="7">
    <location>
        <begin position="1"/>
        <end position="34"/>
    </location>
</feature>
<evidence type="ECO:0000256" key="4">
    <source>
        <dbReference type="ARBA" id="ARBA00022692"/>
    </source>
</evidence>
<evidence type="ECO:0000313" key="10">
    <source>
        <dbReference type="Proteomes" id="UP000243975"/>
    </source>
</evidence>
<feature type="transmembrane region" description="Helical" evidence="8">
    <location>
        <begin position="331"/>
        <end position="350"/>
    </location>
</feature>
<dbReference type="STRING" id="59895.A0A103XS02"/>
<dbReference type="GO" id="GO:0035673">
    <property type="term" value="F:oligopeptide transmembrane transporter activity"/>
    <property type="evidence" value="ECO:0007669"/>
    <property type="project" value="InterPro"/>
</dbReference>
<name>A0A103XS02_CYNCS</name>
<gene>
    <name evidence="9" type="ORF">Ccrd_002132</name>
</gene>
<evidence type="ECO:0000256" key="6">
    <source>
        <dbReference type="ARBA" id="ARBA00023136"/>
    </source>
</evidence>
<feature type="transmembrane region" description="Helical" evidence="8">
    <location>
        <begin position="88"/>
        <end position="107"/>
    </location>
</feature>
<keyword evidence="5 8" id="KW-1133">Transmembrane helix</keyword>
<dbReference type="NCBIfam" id="TIGR00728">
    <property type="entry name" value="OPT_sfam"/>
    <property type="match status" value="1"/>
</dbReference>
<keyword evidence="3" id="KW-0813">Transport</keyword>
<dbReference type="Gramene" id="KVH95810">
    <property type="protein sequence ID" value="KVH95810"/>
    <property type="gene ID" value="Ccrd_002132"/>
</dbReference>
<comment type="caution">
    <text evidence="9">The sequence shown here is derived from an EMBL/GenBank/DDBJ whole genome shotgun (WGS) entry which is preliminary data.</text>
</comment>
<dbReference type="EMBL" id="LEKV01004376">
    <property type="protein sequence ID" value="KVH95810.1"/>
    <property type="molecule type" value="Genomic_DNA"/>
</dbReference>
<protein>
    <submittedName>
        <fullName evidence="9">Oligopeptide transporter OPT superfamily</fullName>
    </submittedName>
</protein>
<dbReference type="OMA" id="MTKAFMA"/>
<dbReference type="GO" id="GO:0016020">
    <property type="term" value="C:membrane"/>
    <property type="evidence" value="ECO:0007669"/>
    <property type="project" value="UniProtKB-SubCell"/>
</dbReference>
<evidence type="ECO:0000256" key="3">
    <source>
        <dbReference type="ARBA" id="ARBA00022448"/>
    </source>
</evidence>
<evidence type="ECO:0000313" key="9">
    <source>
        <dbReference type="EMBL" id="KVH95810.1"/>
    </source>
</evidence>
<evidence type="ECO:0000256" key="1">
    <source>
        <dbReference type="ARBA" id="ARBA00004141"/>
    </source>
</evidence>
<keyword evidence="10" id="KW-1185">Reference proteome</keyword>
<dbReference type="Pfam" id="PF03169">
    <property type="entry name" value="OPT"/>
    <property type="match status" value="2"/>
</dbReference>
<feature type="transmembrane region" description="Helical" evidence="8">
    <location>
        <begin position="424"/>
        <end position="445"/>
    </location>
</feature>
<feature type="transmembrane region" description="Helical" evidence="8">
    <location>
        <begin position="481"/>
        <end position="498"/>
    </location>
</feature>
<comment type="subcellular location">
    <subcellularLocation>
        <location evidence="1">Membrane</location>
        <topology evidence="1">Multi-pass membrane protein</topology>
    </subcellularLocation>
</comment>
<dbReference type="InterPro" id="IPR004813">
    <property type="entry name" value="OPT"/>
</dbReference>
<organism evidence="9 10">
    <name type="scientific">Cynara cardunculus var. scolymus</name>
    <name type="common">Globe artichoke</name>
    <name type="synonym">Cynara scolymus</name>
    <dbReference type="NCBI Taxonomy" id="59895"/>
    <lineage>
        <taxon>Eukaryota</taxon>
        <taxon>Viridiplantae</taxon>
        <taxon>Streptophyta</taxon>
        <taxon>Embryophyta</taxon>
        <taxon>Tracheophyta</taxon>
        <taxon>Spermatophyta</taxon>
        <taxon>Magnoliopsida</taxon>
        <taxon>eudicotyledons</taxon>
        <taxon>Gunneridae</taxon>
        <taxon>Pentapetalae</taxon>
        <taxon>asterids</taxon>
        <taxon>campanulids</taxon>
        <taxon>Asterales</taxon>
        <taxon>Asteraceae</taxon>
        <taxon>Carduoideae</taxon>
        <taxon>Cardueae</taxon>
        <taxon>Carduinae</taxon>
        <taxon>Cynara</taxon>
    </lineage>
</organism>
<feature type="transmembrane region" description="Helical" evidence="8">
    <location>
        <begin position="60"/>
        <end position="82"/>
    </location>
</feature>
<reference evidence="9 10" key="1">
    <citation type="journal article" date="2016" name="Sci. Rep.">
        <title>The genome sequence of the outbreeding globe artichoke constructed de novo incorporating a phase-aware low-pass sequencing strategy of F1 progeny.</title>
        <authorList>
            <person name="Scaglione D."/>
            <person name="Reyes-Chin-Wo S."/>
            <person name="Acquadro A."/>
            <person name="Froenicke L."/>
            <person name="Portis E."/>
            <person name="Beitel C."/>
            <person name="Tirone M."/>
            <person name="Mauro R."/>
            <person name="Lo Monaco A."/>
            <person name="Mauromicale G."/>
            <person name="Faccioli P."/>
            <person name="Cattivelli L."/>
            <person name="Rieseberg L."/>
            <person name="Michelmore R."/>
            <person name="Lanteri S."/>
        </authorList>
    </citation>
    <scope>NUCLEOTIDE SEQUENCE [LARGE SCALE GENOMIC DNA]</scope>
    <source>
        <strain evidence="9">2C</strain>
    </source>
</reference>
<sequence length="584" mass="63269">MANENSRELENGDHTTKSEESLLEAEGKTVEDNDGLKGKEMASVEMVFRDTMVPSWKGQLTVRAFVVSGVLGIVFSFIVMKLNLTTGIIPSLNVAAGLLGFFFVKTWTKALEQCGLLKQPFTRQENTVIQTCVVATSGIAFSGGFGSYLFGMSDTIADQSSDANSPLRDMNIKNPSLSWMIGMICPYLINVSLLLGAILSWGIMWPLIEKKEGDWYKAGLKPNNFHGIQGYRVFTAIAMIIGDGLYNFGKVLGKTGIGLYYQFKNKGLRTVLPVAADGSTPDGAVTSFDDQRRKQVFLKDQIPTWLAAGGYVAIAAVATTVLPKIFPQLEWYYVLVIYFFAPALAFCNAYGCGLTDWSLASTYGKLAIFVIGAWAGKSQGGVLAGLAACGVMMNIVSTASDLMQDFKTGYMTLASPRSMFVSQVIGTAMGCIIAPCVFWIFYSAFPDLGTQGSEYPAPYAVVYRNLSILGVEGFDSLPKHCLSLCYGFFAAAILINIARDTAPKKWARFIPIPMAIAIPFYIGTSFAIDMCVGSLILFIWEKRNKVEADAFGPAVASGLICGEGLWSVPKSILALISPLLTLNS</sequence>
<feature type="transmembrane region" description="Helical" evidence="8">
    <location>
        <begin position="177"/>
        <end position="201"/>
    </location>
</feature>
<evidence type="ECO:0000256" key="2">
    <source>
        <dbReference type="ARBA" id="ARBA00010276"/>
    </source>
</evidence>
<dbReference type="PANTHER" id="PTHR31645">
    <property type="entry name" value="OLIGOPEPTIDE TRANSPORTER YGL114W-RELATED"/>
    <property type="match status" value="1"/>
</dbReference>
<evidence type="ECO:0000256" key="5">
    <source>
        <dbReference type="ARBA" id="ARBA00022989"/>
    </source>
</evidence>
<feature type="transmembrane region" description="Helical" evidence="8">
    <location>
        <begin position="302"/>
        <end position="325"/>
    </location>
</feature>
<feature type="transmembrane region" description="Helical" evidence="8">
    <location>
        <begin position="518"/>
        <end position="540"/>
    </location>
</feature>